<evidence type="ECO:0000259" key="2">
    <source>
        <dbReference type="Pfam" id="PF11716"/>
    </source>
</evidence>
<dbReference type="InterPro" id="IPR034660">
    <property type="entry name" value="DinB/YfiT-like"/>
</dbReference>
<evidence type="ECO:0000313" key="5">
    <source>
        <dbReference type="Proteomes" id="UP000218377"/>
    </source>
</evidence>
<evidence type="ECO:0000256" key="1">
    <source>
        <dbReference type="SAM" id="MobiDB-lite"/>
    </source>
</evidence>
<reference evidence="5 6" key="1">
    <citation type="journal article" date="2017" name="Elife">
        <title>Extensive horizontal gene transfer in cheese-associated bacteria.</title>
        <authorList>
            <person name="Bonham K.S."/>
            <person name="Wolfe B.E."/>
            <person name="Dutton R.J."/>
        </authorList>
    </citation>
    <scope>NUCLEOTIDE SEQUENCE [LARGE SCALE GENOMIC DNA]</scope>
    <source>
        <strain evidence="4 6">962_8</strain>
        <strain evidence="3 5">JB5</strain>
    </source>
</reference>
<dbReference type="Proteomes" id="UP000218620">
    <property type="component" value="Unassembled WGS sequence"/>
</dbReference>
<dbReference type="InterPro" id="IPR024344">
    <property type="entry name" value="MDMPI_metal-binding"/>
</dbReference>
<organism evidence="3 5">
    <name type="scientific">Brevibacterium aurantiacum</name>
    <dbReference type="NCBI Taxonomy" id="273384"/>
    <lineage>
        <taxon>Bacteria</taxon>
        <taxon>Bacillati</taxon>
        <taxon>Actinomycetota</taxon>
        <taxon>Actinomycetes</taxon>
        <taxon>Micrococcales</taxon>
        <taxon>Brevibacteriaceae</taxon>
        <taxon>Brevibacterium</taxon>
    </lineage>
</organism>
<evidence type="ECO:0000313" key="3">
    <source>
        <dbReference type="EMBL" id="PCC20012.1"/>
    </source>
</evidence>
<proteinExistence type="predicted"/>
<dbReference type="EMBL" id="NRGX01000001">
    <property type="protein sequence ID" value="PCC20012.1"/>
    <property type="molecule type" value="Genomic_DNA"/>
</dbReference>
<accession>A0A2A3X8I5</accession>
<feature type="domain" description="Mycothiol-dependent maleylpyruvate isomerase metal-binding" evidence="2">
    <location>
        <begin position="17"/>
        <end position="130"/>
    </location>
</feature>
<dbReference type="EMBL" id="NRGQ01000006">
    <property type="protein sequence ID" value="PCC43681.1"/>
    <property type="molecule type" value="Genomic_DNA"/>
</dbReference>
<dbReference type="Gene3D" id="1.20.120.450">
    <property type="entry name" value="dinb family like domain"/>
    <property type="match status" value="1"/>
</dbReference>
<name>A0A2A3X8I5_BREAU</name>
<sequence length="188" mass="20551">MDDLLVDINLDRAEICWETALRRVSGANLHSPSGCREWTNEQLINHLIGGGLRYEKLLAQCSPAEVEATRGQNHLGDDRLEAFWSQERAFRRLVGECDLGAQVSHRIGRITGHQLVRMRILELALHAADLSAGTGDKWPIDDELAEYISTHLGELIADLGSAGGYAAPRPEPGAGASHAQRVLNVSGR</sequence>
<dbReference type="AlphaFoldDB" id="A0A2A3X8I5"/>
<dbReference type="SUPFAM" id="SSF109854">
    <property type="entry name" value="DinB/YfiT-like putative metalloenzymes"/>
    <property type="match status" value="1"/>
</dbReference>
<dbReference type="RefSeq" id="WP_096158730.1">
    <property type="nucleotide sequence ID" value="NZ_JABUXX010000001.1"/>
</dbReference>
<dbReference type="GO" id="GO:0046872">
    <property type="term" value="F:metal ion binding"/>
    <property type="evidence" value="ECO:0007669"/>
    <property type="project" value="InterPro"/>
</dbReference>
<feature type="region of interest" description="Disordered" evidence="1">
    <location>
        <begin position="167"/>
        <end position="188"/>
    </location>
</feature>
<protein>
    <recommendedName>
        <fullName evidence="2">Mycothiol-dependent maleylpyruvate isomerase metal-binding domain-containing protein</fullName>
    </recommendedName>
</protein>
<evidence type="ECO:0000313" key="4">
    <source>
        <dbReference type="EMBL" id="PCC43681.1"/>
    </source>
</evidence>
<evidence type="ECO:0000313" key="6">
    <source>
        <dbReference type="Proteomes" id="UP000218620"/>
    </source>
</evidence>
<gene>
    <name evidence="4" type="ORF">CIK65_07465</name>
    <name evidence="3" type="ORF">CIK79_17990</name>
</gene>
<dbReference type="Proteomes" id="UP000218377">
    <property type="component" value="Unassembled WGS sequence"/>
</dbReference>
<comment type="caution">
    <text evidence="3">The sequence shown here is derived from an EMBL/GenBank/DDBJ whole genome shotgun (WGS) entry which is preliminary data.</text>
</comment>
<dbReference type="Pfam" id="PF11716">
    <property type="entry name" value="MDMPI_N"/>
    <property type="match status" value="1"/>
</dbReference>